<name>Q30ZU5_OLEA2</name>
<dbReference type="InterPro" id="IPR000924">
    <property type="entry name" value="Glu/Gln-tRNA-synth"/>
</dbReference>
<keyword evidence="3 7" id="KW-0547">Nucleotide-binding</keyword>
<dbReference type="PRINTS" id="PR00987">
    <property type="entry name" value="TRNASYNTHGLU"/>
</dbReference>
<dbReference type="KEGG" id="dde:Dde_2004"/>
<evidence type="ECO:0000259" key="8">
    <source>
        <dbReference type="Pfam" id="PF00749"/>
    </source>
</evidence>
<evidence type="ECO:0000256" key="3">
    <source>
        <dbReference type="ARBA" id="ARBA00022741"/>
    </source>
</evidence>
<keyword evidence="7" id="KW-0648">Protein biosynthesis</keyword>
<proteinExistence type="inferred from homology"/>
<dbReference type="InterPro" id="IPR020058">
    <property type="entry name" value="Glu/Gln-tRNA-synth_Ib_cat-dom"/>
</dbReference>
<dbReference type="PANTHER" id="PTHR43311">
    <property type="entry name" value="GLUTAMATE--TRNA LIGASE"/>
    <property type="match status" value="1"/>
</dbReference>
<dbReference type="InterPro" id="IPR001412">
    <property type="entry name" value="aa-tRNA-synth_I_CS"/>
</dbReference>
<dbReference type="EMBL" id="CP000112">
    <property type="protein sequence ID" value="ABB38801.1"/>
    <property type="molecule type" value="Genomic_DNA"/>
</dbReference>
<dbReference type="eggNOG" id="COG0008">
    <property type="taxonomic scope" value="Bacteria"/>
</dbReference>
<dbReference type="SUPFAM" id="SSF52374">
    <property type="entry name" value="Nucleotidylyl transferase"/>
    <property type="match status" value="1"/>
</dbReference>
<evidence type="ECO:0000256" key="1">
    <source>
        <dbReference type="ARBA" id="ARBA00022598"/>
    </source>
</evidence>
<evidence type="ECO:0000256" key="2">
    <source>
        <dbReference type="ARBA" id="ARBA00022723"/>
    </source>
</evidence>
<reference evidence="9 10" key="1">
    <citation type="journal article" date="2011" name="J. Bacteriol.">
        <title>Complete genome sequence and updated annotation of Desulfovibrio alaskensis G20.</title>
        <authorList>
            <person name="Hauser L.J."/>
            <person name="Land M.L."/>
            <person name="Brown S.D."/>
            <person name="Larimer F."/>
            <person name="Keller K.L."/>
            <person name="Rapp-Giles B.J."/>
            <person name="Price M.N."/>
            <person name="Lin M."/>
            <person name="Bruce D.C."/>
            <person name="Detter J.C."/>
            <person name="Tapia R."/>
            <person name="Han C.S."/>
            <person name="Goodwin L.A."/>
            <person name="Cheng J.F."/>
            <person name="Pitluck S."/>
            <person name="Copeland A."/>
            <person name="Lucas S."/>
            <person name="Nolan M."/>
            <person name="Lapidus A.L."/>
            <person name="Palumbo A.V."/>
            <person name="Wall J.D."/>
        </authorList>
    </citation>
    <scope>NUCLEOTIDE SEQUENCE [LARGE SCALE GENOMIC DNA]</scope>
    <source>
        <strain evidence="10">ATCC BAA 1058 / DSM 17464 / G20</strain>
    </source>
</reference>
<dbReference type="PROSITE" id="PS00178">
    <property type="entry name" value="AA_TRNA_LIGASE_I"/>
    <property type="match status" value="1"/>
</dbReference>
<evidence type="ECO:0000256" key="5">
    <source>
        <dbReference type="ARBA" id="ARBA00022840"/>
    </source>
</evidence>
<keyword evidence="5 7" id="KW-0067">ATP-binding</keyword>
<dbReference type="NCBIfam" id="NF004315">
    <property type="entry name" value="PRK05710.1-4"/>
    <property type="match status" value="1"/>
</dbReference>
<dbReference type="RefSeq" id="WP_011367910.1">
    <property type="nucleotide sequence ID" value="NC_007519.1"/>
</dbReference>
<dbReference type="PANTHER" id="PTHR43311:SF1">
    <property type="entry name" value="GLUTAMYL-Q TRNA(ASP) SYNTHETASE"/>
    <property type="match status" value="1"/>
</dbReference>
<keyword evidence="2" id="KW-0479">Metal-binding</keyword>
<keyword evidence="4" id="KW-0862">Zinc</keyword>
<dbReference type="HOGENOM" id="CLU_015768_0_0_7"/>
<dbReference type="InterPro" id="IPR014729">
    <property type="entry name" value="Rossmann-like_a/b/a_fold"/>
</dbReference>
<evidence type="ECO:0000313" key="9">
    <source>
        <dbReference type="EMBL" id="ABB38801.1"/>
    </source>
</evidence>
<gene>
    <name evidence="9" type="ordered locus">Dde_2004</name>
</gene>
<dbReference type="Proteomes" id="UP000002710">
    <property type="component" value="Chromosome"/>
</dbReference>
<dbReference type="GO" id="GO:0005829">
    <property type="term" value="C:cytosol"/>
    <property type="evidence" value="ECO:0007669"/>
    <property type="project" value="TreeGrafter"/>
</dbReference>
<keyword evidence="6 7" id="KW-0030">Aminoacyl-tRNA synthetase</keyword>
<dbReference type="AlphaFoldDB" id="Q30ZU5"/>
<sequence>MGVRGRLAPSPTGYLHIGNAWAFLIAWLAVRAEGGSLVLRMEDIDPDRSRREFELGIVEDLKWLGLDWDEGPDSGGAFGPYRQSDRLGYYGQVLDEFIRSGKVYPCYCTRKELRSMASAPHLGEHVPVYPGTCRNLDAAGQRHREASGRAPAQRMRCGEKPRTFVDAVYGRQRYVPAEWGGDFPVRRSDGVYAYQFAVVLDDAAMQVNQVVRGRDILHCTPRQLVIYEAIGAEPPAYIHVPLVLDAEGERLAKRHGHFELRRLREAGVAPQALVGFLGWKAGLLETCVPCPPDLLAARFRKENLPHEDIRLDHDILSLLAGISEQGSLA</sequence>
<dbReference type="STRING" id="207559.Dde_2004"/>
<dbReference type="GO" id="GO:0006424">
    <property type="term" value="P:glutamyl-tRNA aminoacylation"/>
    <property type="evidence" value="ECO:0007669"/>
    <property type="project" value="TreeGrafter"/>
</dbReference>
<keyword evidence="10" id="KW-1185">Reference proteome</keyword>
<evidence type="ECO:0000256" key="6">
    <source>
        <dbReference type="ARBA" id="ARBA00023146"/>
    </source>
</evidence>
<feature type="domain" description="Glutamyl/glutaminyl-tRNA synthetase class Ib catalytic" evidence="8">
    <location>
        <begin position="3"/>
        <end position="277"/>
    </location>
</feature>
<dbReference type="Gene3D" id="3.40.50.620">
    <property type="entry name" value="HUPs"/>
    <property type="match status" value="1"/>
</dbReference>
<dbReference type="InterPro" id="IPR049940">
    <property type="entry name" value="GluQ/Sye"/>
</dbReference>
<keyword evidence="1 7" id="KW-0436">Ligase</keyword>
<evidence type="ECO:0000256" key="7">
    <source>
        <dbReference type="RuleBase" id="RU363037"/>
    </source>
</evidence>
<dbReference type="GO" id="GO:0005524">
    <property type="term" value="F:ATP binding"/>
    <property type="evidence" value="ECO:0007669"/>
    <property type="project" value="UniProtKB-KW"/>
</dbReference>
<organism evidence="9 10">
    <name type="scientific">Oleidesulfovibrio alaskensis (strain ATCC BAA-1058 / DSM 17464 / G20)</name>
    <name type="common">Desulfovibrio alaskensis</name>
    <dbReference type="NCBI Taxonomy" id="207559"/>
    <lineage>
        <taxon>Bacteria</taxon>
        <taxon>Pseudomonadati</taxon>
        <taxon>Thermodesulfobacteriota</taxon>
        <taxon>Desulfovibrionia</taxon>
        <taxon>Desulfovibrionales</taxon>
        <taxon>Desulfovibrionaceae</taxon>
        <taxon>Oleidesulfovibrio</taxon>
    </lineage>
</organism>
<evidence type="ECO:0000256" key="4">
    <source>
        <dbReference type="ARBA" id="ARBA00022833"/>
    </source>
</evidence>
<evidence type="ECO:0000313" key="10">
    <source>
        <dbReference type="Proteomes" id="UP000002710"/>
    </source>
</evidence>
<accession>Q30ZU5</accession>
<protein>
    <submittedName>
        <fullName evidence="9">Glutamyl/glutaminyl-tRNA synthetase, class Ic, catalytic domain-containing protein</fullName>
    </submittedName>
</protein>
<dbReference type="Pfam" id="PF00749">
    <property type="entry name" value="tRNA-synt_1c"/>
    <property type="match status" value="1"/>
</dbReference>
<comment type="similarity">
    <text evidence="7">Belongs to the class-I aminoacyl-tRNA synthetase family.</text>
</comment>
<dbReference type="GO" id="GO:0004818">
    <property type="term" value="F:glutamate-tRNA ligase activity"/>
    <property type="evidence" value="ECO:0007669"/>
    <property type="project" value="TreeGrafter"/>
</dbReference>